<comment type="similarity">
    <text evidence="6">Belongs to the methyltransferase superfamily. RNA methyltransferase RsmG family.</text>
</comment>
<dbReference type="HAMAP" id="MF_00074">
    <property type="entry name" value="16SrRNA_methyltr_G"/>
    <property type="match status" value="1"/>
</dbReference>
<evidence type="ECO:0000256" key="6">
    <source>
        <dbReference type="HAMAP-Rule" id="MF_00074"/>
    </source>
</evidence>
<accession>A0ABW2UER6</accession>
<dbReference type="GO" id="GO:0032259">
    <property type="term" value="P:methylation"/>
    <property type="evidence" value="ECO:0007669"/>
    <property type="project" value="UniProtKB-KW"/>
</dbReference>
<gene>
    <name evidence="6 7" type="primary">rsmG</name>
    <name evidence="7" type="ORF">ACFQXB_00435</name>
</gene>
<evidence type="ECO:0000256" key="3">
    <source>
        <dbReference type="ARBA" id="ARBA00022603"/>
    </source>
</evidence>
<dbReference type="InterPro" id="IPR003682">
    <property type="entry name" value="rRNA_ssu_MeTfrase_G"/>
</dbReference>
<keyword evidence="1 6" id="KW-0963">Cytoplasm</keyword>
<keyword evidence="2 6" id="KW-0698">rRNA processing</keyword>
<evidence type="ECO:0000313" key="8">
    <source>
        <dbReference type="Proteomes" id="UP001596516"/>
    </source>
</evidence>
<evidence type="ECO:0000256" key="2">
    <source>
        <dbReference type="ARBA" id="ARBA00022552"/>
    </source>
</evidence>
<reference evidence="8" key="1">
    <citation type="journal article" date="2019" name="Int. J. Syst. Evol. Microbiol.">
        <title>The Global Catalogue of Microorganisms (GCM) 10K type strain sequencing project: providing services to taxonomists for standard genome sequencing and annotation.</title>
        <authorList>
            <consortium name="The Broad Institute Genomics Platform"/>
            <consortium name="The Broad Institute Genome Sequencing Center for Infectious Disease"/>
            <person name="Wu L."/>
            <person name="Ma J."/>
        </authorList>
    </citation>
    <scope>NUCLEOTIDE SEQUENCE [LARGE SCALE GENOMIC DNA]</scope>
    <source>
        <strain evidence="8">CGMCC 1.12750</strain>
    </source>
</reference>
<comment type="subcellular location">
    <subcellularLocation>
        <location evidence="6">Cytoplasm</location>
    </subcellularLocation>
</comment>
<evidence type="ECO:0000256" key="1">
    <source>
        <dbReference type="ARBA" id="ARBA00022490"/>
    </source>
</evidence>
<feature type="binding site" evidence="6">
    <location>
        <begin position="124"/>
        <end position="125"/>
    </location>
    <ligand>
        <name>S-adenosyl-L-methionine</name>
        <dbReference type="ChEBI" id="CHEBI:59789"/>
    </ligand>
</feature>
<dbReference type="NCBIfam" id="TIGR00138">
    <property type="entry name" value="rsmG_gidB"/>
    <property type="match status" value="1"/>
</dbReference>
<proteinExistence type="inferred from homology"/>
<evidence type="ECO:0000256" key="5">
    <source>
        <dbReference type="ARBA" id="ARBA00022691"/>
    </source>
</evidence>
<dbReference type="PANTHER" id="PTHR31760:SF0">
    <property type="entry name" value="S-ADENOSYL-L-METHIONINE-DEPENDENT METHYLTRANSFERASES SUPERFAMILY PROTEIN"/>
    <property type="match status" value="1"/>
</dbReference>
<keyword evidence="4 6" id="KW-0808">Transferase</keyword>
<feature type="binding site" evidence="6">
    <location>
        <position position="138"/>
    </location>
    <ligand>
        <name>S-adenosyl-L-methionine</name>
        <dbReference type="ChEBI" id="CHEBI:59789"/>
    </ligand>
</feature>
<dbReference type="Proteomes" id="UP001596516">
    <property type="component" value="Unassembled WGS sequence"/>
</dbReference>
<dbReference type="PIRSF" id="PIRSF003078">
    <property type="entry name" value="GidB"/>
    <property type="match status" value="1"/>
</dbReference>
<dbReference type="EMBL" id="JBHTFQ010000001">
    <property type="protein sequence ID" value="MFC7702658.1"/>
    <property type="molecule type" value="Genomic_DNA"/>
</dbReference>
<dbReference type="Pfam" id="PF02527">
    <property type="entry name" value="GidB"/>
    <property type="match status" value="1"/>
</dbReference>
<feature type="binding site" evidence="6">
    <location>
        <position position="75"/>
    </location>
    <ligand>
        <name>S-adenosyl-L-methionine</name>
        <dbReference type="ChEBI" id="CHEBI:59789"/>
    </ligand>
</feature>
<comment type="function">
    <text evidence="6">Specifically methylates the N7 position of guanine in position 527 of 16S rRNA.</text>
</comment>
<dbReference type="Gene3D" id="3.40.50.150">
    <property type="entry name" value="Vaccinia Virus protein VP39"/>
    <property type="match status" value="1"/>
</dbReference>
<dbReference type="GO" id="GO:0008168">
    <property type="term" value="F:methyltransferase activity"/>
    <property type="evidence" value="ECO:0007669"/>
    <property type="project" value="UniProtKB-KW"/>
</dbReference>
<dbReference type="InterPro" id="IPR029063">
    <property type="entry name" value="SAM-dependent_MTases_sf"/>
</dbReference>
<organism evidence="7 8">
    <name type="scientific">Plastorhodobacter daqingensis</name>
    <dbReference type="NCBI Taxonomy" id="1387281"/>
    <lineage>
        <taxon>Bacteria</taxon>
        <taxon>Pseudomonadati</taxon>
        <taxon>Pseudomonadota</taxon>
        <taxon>Alphaproteobacteria</taxon>
        <taxon>Rhodobacterales</taxon>
        <taxon>Paracoccaceae</taxon>
        <taxon>Plastorhodobacter</taxon>
    </lineage>
</organism>
<keyword evidence="5 6" id="KW-0949">S-adenosyl-L-methionine</keyword>
<dbReference type="PANTHER" id="PTHR31760">
    <property type="entry name" value="S-ADENOSYL-L-METHIONINE-DEPENDENT METHYLTRANSFERASES SUPERFAMILY PROTEIN"/>
    <property type="match status" value="1"/>
</dbReference>
<comment type="caution">
    <text evidence="7">The sequence shown here is derived from an EMBL/GenBank/DDBJ whole genome shotgun (WGS) entry which is preliminary data.</text>
</comment>
<name>A0ABW2UER6_9RHOB</name>
<dbReference type="SUPFAM" id="SSF53335">
    <property type="entry name" value="S-adenosyl-L-methionine-dependent methyltransferases"/>
    <property type="match status" value="1"/>
</dbReference>
<comment type="caution">
    <text evidence="6">Lacks conserved residue(s) required for the propagation of feature annotation.</text>
</comment>
<sequence>MSQDAFRAALDVSRETLERLDQYEALLRKWNAAINLVSSGSLKEVWSRHFLDSAQVFSKASDARTWADMGSGGGFPGIVVAILAAAEAPDLRVTLVESDLRKATFLTTVVRELSLGAAVIPERIEKVPPLAAQVVSARALAPLSQLLGHADRHLAPGGRAVFLKGGSWPSEVEEAQKHWKFEFEAHKSKTDPSGVILTIGAISRV</sequence>
<dbReference type="RefSeq" id="WP_377397441.1">
    <property type="nucleotide sequence ID" value="NZ_JBHTFQ010000001.1"/>
</dbReference>
<evidence type="ECO:0000313" key="7">
    <source>
        <dbReference type="EMBL" id="MFC7702658.1"/>
    </source>
</evidence>
<dbReference type="EC" id="2.1.1.170" evidence="6"/>
<keyword evidence="8" id="KW-1185">Reference proteome</keyword>
<protein>
    <recommendedName>
        <fullName evidence="6">Ribosomal RNA small subunit methyltransferase G</fullName>
        <ecNumber evidence="6">2.1.1.170</ecNumber>
    </recommendedName>
    <alternativeName>
        <fullName evidence="6">16S rRNA 7-methylguanosine methyltransferase</fullName>
        <shortName evidence="6">16S rRNA m7G methyltransferase</shortName>
    </alternativeName>
</protein>
<comment type="catalytic activity">
    <reaction evidence="6">
        <text>guanosine(527) in 16S rRNA + S-adenosyl-L-methionine = N(7)-methylguanosine(527) in 16S rRNA + S-adenosyl-L-homocysteine</text>
        <dbReference type="Rhea" id="RHEA:42732"/>
        <dbReference type="Rhea" id="RHEA-COMP:10209"/>
        <dbReference type="Rhea" id="RHEA-COMP:10210"/>
        <dbReference type="ChEBI" id="CHEBI:57856"/>
        <dbReference type="ChEBI" id="CHEBI:59789"/>
        <dbReference type="ChEBI" id="CHEBI:74269"/>
        <dbReference type="ChEBI" id="CHEBI:74480"/>
        <dbReference type="EC" id="2.1.1.170"/>
    </reaction>
</comment>
<keyword evidence="3 6" id="KW-0489">Methyltransferase</keyword>
<evidence type="ECO:0000256" key="4">
    <source>
        <dbReference type="ARBA" id="ARBA00022679"/>
    </source>
</evidence>
<feature type="binding site" evidence="6">
    <location>
        <position position="70"/>
    </location>
    <ligand>
        <name>S-adenosyl-L-methionine</name>
        <dbReference type="ChEBI" id="CHEBI:59789"/>
    </ligand>
</feature>